<dbReference type="SUPFAM" id="SSF50978">
    <property type="entry name" value="WD40 repeat-like"/>
    <property type="match status" value="1"/>
</dbReference>
<dbReference type="InterPro" id="IPR042626">
    <property type="entry name" value="THOC6"/>
</dbReference>
<organism evidence="6">
    <name type="scientific">Thelazia callipaeda</name>
    <name type="common">Oriental eyeworm</name>
    <name type="synonym">Parasitic nematode</name>
    <dbReference type="NCBI Taxonomy" id="103827"/>
    <lineage>
        <taxon>Eukaryota</taxon>
        <taxon>Metazoa</taxon>
        <taxon>Ecdysozoa</taxon>
        <taxon>Nematoda</taxon>
        <taxon>Chromadorea</taxon>
        <taxon>Rhabditida</taxon>
        <taxon>Spirurina</taxon>
        <taxon>Spiruromorpha</taxon>
        <taxon>Thelazioidea</taxon>
        <taxon>Thelaziidae</taxon>
        <taxon>Thelazia</taxon>
    </lineage>
</organism>
<dbReference type="InterPro" id="IPR036322">
    <property type="entry name" value="WD40_repeat_dom_sf"/>
</dbReference>
<dbReference type="PANTHER" id="PTHR44411">
    <property type="entry name" value="THO COMPLEX SUBUNIT 6 HOMOLOG"/>
    <property type="match status" value="1"/>
</dbReference>
<dbReference type="PROSITE" id="PS50294">
    <property type="entry name" value="WD_REPEATS_REGION"/>
    <property type="match status" value="1"/>
</dbReference>
<sequence length="354" mass="39985">MFQYFWFVAFCSSSRMVSEEVDVTSSRQAFYRTIYRQCFSPDGDWLVAVDSLAYLYLFDFRKACEPDVTGDNRLFRSRKKLTEAVFALTSVQTKLVCGDAVGRLTIYDWEDIIQCDESHKLVPTCQFFGFKTDLLIGPNEINATTCIDNSFILYAGSGDNAIRLTDIERADQVISTFKGHAKYVNELAVHSPHVFLSSSEDGTVRLWDVRSEDICVFDVASHRKLRRRNCGIGVCALDAGDEFLICGGDMEIAMWHISSRSLAQRLTYEDRSIKRYTVAKMGCDRMFVGGSSSRLLQFDYMGQYLTSVRTSLRNIYSVECNSSRSNEMTTAAGDSSLINVFFNSGYVSLCLSTD</sequence>
<evidence type="ECO:0000256" key="1">
    <source>
        <dbReference type="ARBA" id="ARBA00009728"/>
    </source>
</evidence>
<dbReference type="Pfam" id="PF00400">
    <property type="entry name" value="WD40"/>
    <property type="match status" value="1"/>
</dbReference>
<evidence type="ECO:0000313" key="4">
    <source>
        <dbReference type="EMBL" id="VDN02525.1"/>
    </source>
</evidence>
<reference evidence="4 5" key="2">
    <citation type="submission" date="2018-11" db="EMBL/GenBank/DDBJ databases">
        <authorList>
            <consortium name="Pathogen Informatics"/>
        </authorList>
    </citation>
    <scope>NUCLEOTIDE SEQUENCE [LARGE SCALE GENOMIC DNA]</scope>
</reference>
<evidence type="ECO:0000256" key="2">
    <source>
        <dbReference type="ARBA" id="ARBA00022574"/>
    </source>
</evidence>
<dbReference type="GO" id="GO:0000346">
    <property type="term" value="C:transcription export complex"/>
    <property type="evidence" value="ECO:0007669"/>
    <property type="project" value="TreeGrafter"/>
</dbReference>
<accession>A0A0N5CY08</accession>
<dbReference type="InterPro" id="IPR001680">
    <property type="entry name" value="WD40_rpt"/>
</dbReference>
<dbReference type="Proteomes" id="UP000276776">
    <property type="component" value="Unassembled WGS sequence"/>
</dbReference>
<protein>
    <submittedName>
        <fullName evidence="6">WD_REPEATS_REGION domain-containing protein</fullName>
    </submittedName>
</protein>
<dbReference type="PROSITE" id="PS50082">
    <property type="entry name" value="WD_REPEATS_2"/>
    <property type="match status" value="1"/>
</dbReference>
<comment type="similarity">
    <text evidence="1">Belongs to the WD repeat THOC6 family.</text>
</comment>
<dbReference type="WBParaSite" id="TCLT_0000531101-mRNA-1">
    <property type="protein sequence ID" value="TCLT_0000531101-mRNA-1"/>
    <property type="gene ID" value="TCLT_0000531101"/>
</dbReference>
<dbReference type="PANTHER" id="PTHR44411:SF1">
    <property type="entry name" value="THO COMPLEX SUBUNIT 6 HOMOLOG"/>
    <property type="match status" value="1"/>
</dbReference>
<evidence type="ECO:0000256" key="3">
    <source>
        <dbReference type="PROSITE-ProRule" id="PRU00221"/>
    </source>
</evidence>
<dbReference type="OrthoDB" id="273067at2759"/>
<dbReference type="AlphaFoldDB" id="A0A0N5CY08"/>
<dbReference type="GO" id="GO:0000347">
    <property type="term" value="C:THO complex"/>
    <property type="evidence" value="ECO:0007669"/>
    <property type="project" value="TreeGrafter"/>
</dbReference>
<dbReference type="Gene3D" id="2.130.10.10">
    <property type="entry name" value="YVTN repeat-like/Quinoprotein amine dehydrogenase"/>
    <property type="match status" value="1"/>
</dbReference>
<keyword evidence="2 3" id="KW-0853">WD repeat</keyword>
<reference evidence="6" key="1">
    <citation type="submission" date="2017-02" db="UniProtKB">
        <authorList>
            <consortium name="WormBaseParasite"/>
        </authorList>
    </citation>
    <scope>IDENTIFICATION</scope>
</reference>
<feature type="repeat" description="WD" evidence="3">
    <location>
        <begin position="177"/>
        <end position="211"/>
    </location>
</feature>
<keyword evidence="5" id="KW-1185">Reference proteome</keyword>
<evidence type="ECO:0000313" key="5">
    <source>
        <dbReference type="Proteomes" id="UP000276776"/>
    </source>
</evidence>
<proteinExistence type="inferred from homology"/>
<dbReference type="SMART" id="SM00320">
    <property type="entry name" value="WD40"/>
    <property type="match status" value="4"/>
</dbReference>
<dbReference type="InterPro" id="IPR015943">
    <property type="entry name" value="WD40/YVTN_repeat-like_dom_sf"/>
</dbReference>
<gene>
    <name evidence="4" type="ORF">TCLT_LOCUS5300</name>
</gene>
<dbReference type="OMA" id="PAIWHIG"/>
<dbReference type="STRING" id="103827.A0A0N5CY08"/>
<dbReference type="EMBL" id="UYYF01004331">
    <property type="protein sequence ID" value="VDN02525.1"/>
    <property type="molecule type" value="Genomic_DNA"/>
</dbReference>
<name>A0A0N5CY08_THECL</name>
<dbReference type="GO" id="GO:0006406">
    <property type="term" value="P:mRNA export from nucleus"/>
    <property type="evidence" value="ECO:0007669"/>
    <property type="project" value="TreeGrafter"/>
</dbReference>
<evidence type="ECO:0000313" key="6">
    <source>
        <dbReference type="WBParaSite" id="TCLT_0000531101-mRNA-1"/>
    </source>
</evidence>